<proteinExistence type="predicted"/>
<sequence length="142" mass="15438">MHGGVGVIPVQMQWIELQDKLVDGERFASIRYLNGRKHRLDGLVMVCCLVFAALDHSGFSQKLQEALALILEKRPKDPLAFLAAHFHSLAYGGDTMSQALCYVCLNQPGSCHFADNISCAYSILERGAGGRRGTVSGSCVVL</sequence>
<accession>A0A8S1J9T8</accession>
<evidence type="ECO:0000313" key="2">
    <source>
        <dbReference type="EMBL" id="CAD7700371.1"/>
    </source>
</evidence>
<keyword evidence="3" id="KW-1185">Reference proteome</keyword>
<evidence type="ECO:0000313" key="3">
    <source>
        <dbReference type="Proteomes" id="UP000708148"/>
    </source>
</evidence>
<protein>
    <recommendedName>
        <fullName evidence="1">RIIa domain-containing protein</fullName>
    </recommendedName>
</protein>
<evidence type="ECO:0000259" key="1">
    <source>
        <dbReference type="Pfam" id="PF02197"/>
    </source>
</evidence>
<reference evidence="2" key="1">
    <citation type="submission" date="2020-12" db="EMBL/GenBank/DDBJ databases">
        <authorList>
            <person name="Iha C."/>
        </authorList>
    </citation>
    <scope>NUCLEOTIDE SEQUENCE</scope>
</reference>
<dbReference type="EMBL" id="CAJHUC010001240">
    <property type="protein sequence ID" value="CAD7700371.1"/>
    <property type="molecule type" value="Genomic_DNA"/>
</dbReference>
<name>A0A8S1J9T8_9CHLO</name>
<gene>
    <name evidence="2" type="ORF">OSTQU699_LOCUS5730</name>
</gene>
<dbReference type="Proteomes" id="UP000708148">
    <property type="component" value="Unassembled WGS sequence"/>
</dbReference>
<dbReference type="InterPro" id="IPR003117">
    <property type="entry name" value="cAMP_dep_PK_reg_su_I/II_a/b"/>
</dbReference>
<comment type="caution">
    <text evidence="2">The sequence shown here is derived from an EMBL/GenBank/DDBJ whole genome shotgun (WGS) entry which is preliminary data.</text>
</comment>
<dbReference type="AlphaFoldDB" id="A0A8S1J9T8"/>
<organism evidence="2 3">
    <name type="scientific">Ostreobium quekettii</name>
    <dbReference type="NCBI Taxonomy" id="121088"/>
    <lineage>
        <taxon>Eukaryota</taxon>
        <taxon>Viridiplantae</taxon>
        <taxon>Chlorophyta</taxon>
        <taxon>core chlorophytes</taxon>
        <taxon>Ulvophyceae</taxon>
        <taxon>TCBD clade</taxon>
        <taxon>Bryopsidales</taxon>
        <taxon>Ostreobineae</taxon>
        <taxon>Ostreobiaceae</taxon>
        <taxon>Ostreobium</taxon>
    </lineage>
</organism>
<feature type="domain" description="RIIa" evidence="1">
    <location>
        <begin position="58"/>
        <end position="89"/>
    </location>
</feature>
<dbReference type="Pfam" id="PF02197">
    <property type="entry name" value="RIIa"/>
    <property type="match status" value="1"/>
</dbReference>